<dbReference type="EMBL" id="JAPTSV010000005">
    <property type="protein sequence ID" value="KAJ1528115.1"/>
    <property type="molecule type" value="Genomic_DNA"/>
</dbReference>
<protein>
    <submittedName>
        <fullName evidence="1">Uncharacterized protein</fullName>
    </submittedName>
</protein>
<evidence type="ECO:0000313" key="1">
    <source>
        <dbReference type="EMBL" id="KAJ1528115.1"/>
    </source>
</evidence>
<gene>
    <name evidence="1" type="ORF">ONE63_008029</name>
</gene>
<reference evidence="1" key="1">
    <citation type="submission" date="2022-12" db="EMBL/GenBank/DDBJ databases">
        <title>Chromosome-level genome assembly of the bean flower thrips Megalurothrips usitatus.</title>
        <authorList>
            <person name="Ma L."/>
            <person name="Liu Q."/>
            <person name="Li H."/>
            <person name="Cai W."/>
        </authorList>
    </citation>
    <scope>NUCLEOTIDE SEQUENCE</scope>
    <source>
        <strain evidence="1">Cailab_2022a</strain>
    </source>
</reference>
<sequence>MSGHLRMDSRSNSEWKLNAMVLNFPTRVCSSILENVPEFSRLIFGDHVLRNKPCFIPKGTYSVTNAPVNLTLPKVPILPYGHYRERYSISYKKEMLGCFFLEAFIIPPPQRNRG</sequence>
<keyword evidence="2" id="KW-1185">Reference proteome</keyword>
<dbReference type="Proteomes" id="UP001075354">
    <property type="component" value="Chromosome 5"/>
</dbReference>
<name>A0AAV7XT23_9NEOP</name>
<proteinExistence type="predicted"/>
<evidence type="ECO:0000313" key="2">
    <source>
        <dbReference type="Proteomes" id="UP001075354"/>
    </source>
</evidence>
<dbReference type="AlphaFoldDB" id="A0AAV7XT23"/>
<comment type="caution">
    <text evidence="1">The sequence shown here is derived from an EMBL/GenBank/DDBJ whole genome shotgun (WGS) entry which is preliminary data.</text>
</comment>
<organism evidence="1 2">
    <name type="scientific">Megalurothrips usitatus</name>
    <name type="common">bean blossom thrips</name>
    <dbReference type="NCBI Taxonomy" id="439358"/>
    <lineage>
        <taxon>Eukaryota</taxon>
        <taxon>Metazoa</taxon>
        <taxon>Ecdysozoa</taxon>
        <taxon>Arthropoda</taxon>
        <taxon>Hexapoda</taxon>
        <taxon>Insecta</taxon>
        <taxon>Pterygota</taxon>
        <taxon>Neoptera</taxon>
        <taxon>Paraneoptera</taxon>
        <taxon>Thysanoptera</taxon>
        <taxon>Terebrantia</taxon>
        <taxon>Thripoidea</taxon>
        <taxon>Thripidae</taxon>
        <taxon>Megalurothrips</taxon>
    </lineage>
</organism>
<accession>A0AAV7XT23</accession>